<dbReference type="OrthoDB" id="9800754at2"/>
<dbReference type="HAMAP" id="MF_00296">
    <property type="entry name" value="MetX_acyltransf"/>
    <property type="match status" value="1"/>
</dbReference>
<dbReference type="Proteomes" id="UP000596145">
    <property type="component" value="Chromosome"/>
</dbReference>
<sequence length="352" mass="38982">MLMTNYHVSIGEFVTEAGARIPNVEVSYRTWGTFRGDNAVLVEHALTGDQHADEWWPGLIGPGLAIDTRQYFVICTNVLGGCKGTTGPSSPHPDDGAAYGSRFPAISIRDQVEVEYQFLKAIGVEHLFAVMGGSMGGARALEWEVSHPELLDRAFLLAVSARASAWQIGIQTAQIQFIEQDPHWYGGDFYSHGVSPSNGMAAARRVAHLTYRGEQEIDERFGVGAQDRENPLGPYRDPKQRFQVQSYLDHQAEKLVLRFDPGSYVALTEALNRHDVGRGRGGLIKALASTDVPTMVAGVDTDILYPYHQQEHLARNLGNVIGMHKIVSPIGHDAFLAETRQLDRIFRNFFHV</sequence>
<keyword evidence="2" id="KW-0486">Methionine biosynthesis</keyword>
<dbReference type="PIRSF" id="PIRSF000443">
    <property type="entry name" value="Homoser_Ac_trans"/>
    <property type="match status" value="1"/>
</dbReference>
<comment type="caution">
    <text evidence="2">Lacks conserved residue(s) required for the propagation of feature annotation.</text>
</comment>
<dbReference type="Gene3D" id="3.40.50.1820">
    <property type="entry name" value="alpha/beta hydrolase"/>
    <property type="match status" value="1"/>
</dbReference>
<keyword evidence="2" id="KW-0028">Amino-acid biosynthesis</keyword>
<dbReference type="InterPro" id="IPR029058">
    <property type="entry name" value="AB_hydrolase_fold"/>
</dbReference>
<evidence type="ECO:0000313" key="5">
    <source>
        <dbReference type="EMBL" id="QQB46358.1"/>
    </source>
</evidence>
<comment type="pathway">
    <text evidence="2">Amino-acid biosynthesis; L-methionine biosynthesis via de novo pathway; O-acetyl-L-homoserine from L-homoserine: step 1/1.</text>
</comment>
<keyword evidence="2 5" id="KW-0012">Acyltransferase</keyword>
<feature type="active site" evidence="2 3">
    <location>
        <position position="332"/>
    </location>
</feature>
<evidence type="ECO:0000259" key="4">
    <source>
        <dbReference type="Pfam" id="PF00561"/>
    </source>
</evidence>
<comment type="similarity">
    <text evidence="2">Belongs to the AB hydrolase superfamily. MetX family.</text>
</comment>
<dbReference type="NCBIfam" id="TIGR01392">
    <property type="entry name" value="homoserO_Ac_trn"/>
    <property type="match status" value="1"/>
</dbReference>
<evidence type="ECO:0000313" key="6">
    <source>
        <dbReference type="Proteomes" id="UP000596145"/>
    </source>
</evidence>
<feature type="binding site" evidence="2">
    <location>
        <position position="204"/>
    </location>
    <ligand>
        <name>substrate</name>
    </ligand>
</feature>
<dbReference type="PANTHER" id="PTHR32268">
    <property type="entry name" value="HOMOSERINE O-ACETYLTRANSFERASE"/>
    <property type="match status" value="1"/>
</dbReference>
<evidence type="ECO:0000256" key="2">
    <source>
        <dbReference type="HAMAP-Rule" id="MF_00296"/>
    </source>
</evidence>
<feature type="active site" description="Nucleophile" evidence="2 3">
    <location>
        <position position="134"/>
    </location>
</feature>
<evidence type="ECO:0000256" key="1">
    <source>
        <dbReference type="ARBA" id="ARBA00022679"/>
    </source>
</evidence>
<dbReference type="EC" id="2.3.1.31" evidence="2"/>
<name>A0A7T4EFF4_9CORY</name>
<comment type="function">
    <text evidence="2">Transfers an acetyl group from acetyl-CoA to L-homoserine, forming acetyl-L-homoserine.</text>
</comment>
<accession>A0A7T4EFF4</accession>
<dbReference type="RefSeq" id="WP_084036670.1">
    <property type="nucleotide sequence ID" value="NZ_CP066007.1"/>
</dbReference>
<organism evidence="5 6">
    <name type="scientific">Corynebacterium glucuronolyticum</name>
    <dbReference type="NCBI Taxonomy" id="39791"/>
    <lineage>
        <taxon>Bacteria</taxon>
        <taxon>Bacillati</taxon>
        <taxon>Actinomycetota</taxon>
        <taxon>Actinomycetes</taxon>
        <taxon>Mycobacteriales</taxon>
        <taxon>Corynebacteriaceae</taxon>
        <taxon>Corynebacterium</taxon>
    </lineage>
</organism>
<dbReference type="GO" id="GO:0005737">
    <property type="term" value="C:cytoplasm"/>
    <property type="evidence" value="ECO:0007669"/>
    <property type="project" value="UniProtKB-SubCell"/>
</dbReference>
<evidence type="ECO:0000256" key="3">
    <source>
        <dbReference type="PIRSR" id="PIRSR000443-1"/>
    </source>
</evidence>
<feature type="domain" description="AB hydrolase-1" evidence="4">
    <location>
        <begin position="38"/>
        <end position="336"/>
    </location>
</feature>
<dbReference type="InterPro" id="IPR008220">
    <property type="entry name" value="HAT_MetX-like"/>
</dbReference>
<gene>
    <name evidence="2" type="primary">metXA</name>
    <name evidence="5" type="ORF">I6I10_13145</name>
</gene>
<reference evidence="5 6" key="1">
    <citation type="submission" date="2020-12" db="EMBL/GenBank/DDBJ databases">
        <title>FDA dAtabase for Regulatory Grade micrObial Sequences (FDA-ARGOS): Supporting development and validation of Infectious Disease Dx tests.</title>
        <authorList>
            <person name="Sproer C."/>
            <person name="Gronow S."/>
            <person name="Severitt S."/>
            <person name="Schroder I."/>
            <person name="Tallon L."/>
            <person name="Sadzewicz L."/>
            <person name="Zhao X."/>
            <person name="Boylan J."/>
            <person name="Ott S."/>
            <person name="Bowen H."/>
            <person name="Vavikolanu K."/>
            <person name="Mehta A."/>
            <person name="Aluvathingal J."/>
            <person name="Nadendla S."/>
            <person name="Lowell S."/>
            <person name="Myers T."/>
            <person name="Yan Y."/>
            <person name="Sichtig H."/>
        </authorList>
    </citation>
    <scope>NUCLEOTIDE SEQUENCE [LARGE SCALE GENOMIC DNA]</scope>
    <source>
        <strain evidence="5 6">FDAARGOS_1053</strain>
    </source>
</reference>
<dbReference type="GeneID" id="92759348"/>
<dbReference type="GO" id="GO:0009086">
    <property type="term" value="P:methionine biosynthetic process"/>
    <property type="evidence" value="ECO:0007669"/>
    <property type="project" value="UniProtKB-UniRule"/>
</dbReference>
<dbReference type="GO" id="GO:0004414">
    <property type="term" value="F:homoserine O-acetyltransferase activity"/>
    <property type="evidence" value="ECO:0007669"/>
    <property type="project" value="UniProtKB-UniRule"/>
</dbReference>
<dbReference type="PANTHER" id="PTHR32268:SF11">
    <property type="entry name" value="HOMOSERINE O-ACETYLTRANSFERASE"/>
    <property type="match status" value="1"/>
</dbReference>
<dbReference type="EMBL" id="CP066007">
    <property type="protein sequence ID" value="QQB46358.1"/>
    <property type="molecule type" value="Genomic_DNA"/>
</dbReference>
<proteinExistence type="inferred from homology"/>
<feature type="binding site" evidence="2">
    <location>
        <position position="333"/>
    </location>
    <ligand>
        <name>substrate</name>
    </ligand>
</feature>
<keyword evidence="1 2" id="KW-0808">Transferase</keyword>
<dbReference type="InterPro" id="IPR000073">
    <property type="entry name" value="AB_hydrolase_1"/>
</dbReference>
<dbReference type="AlphaFoldDB" id="A0A7T4EFF4"/>
<dbReference type="Pfam" id="PF00561">
    <property type="entry name" value="Abhydrolase_1"/>
    <property type="match status" value="1"/>
</dbReference>
<protein>
    <recommendedName>
        <fullName evidence="2">Homoserine O-acetyltransferase</fullName>
        <shortName evidence="2">HAT</shortName>
        <ecNumber evidence="2">2.3.1.31</ecNumber>
    </recommendedName>
    <alternativeName>
        <fullName evidence="2">Homoserine transacetylase</fullName>
        <shortName evidence="2">HTA</shortName>
    </alternativeName>
</protein>
<comment type="subunit">
    <text evidence="2">Homodimer.</text>
</comment>
<comment type="catalytic activity">
    <reaction evidence="2">
        <text>L-homoserine + acetyl-CoA = O-acetyl-L-homoserine + CoA</text>
        <dbReference type="Rhea" id="RHEA:13701"/>
        <dbReference type="ChEBI" id="CHEBI:57287"/>
        <dbReference type="ChEBI" id="CHEBI:57288"/>
        <dbReference type="ChEBI" id="CHEBI:57476"/>
        <dbReference type="ChEBI" id="CHEBI:57716"/>
        <dbReference type="EC" id="2.3.1.31"/>
    </reaction>
</comment>
<dbReference type="GO" id="GO:0009092">
    <property type="term" value="P:homoserine metabolic process"/>
    <property type="evidence" value="ECO:0007669"/>
    <property type="project" value="TreeGrafter"/>
</dbReference>
<dbReference type="UniPathway" id="UPA00051">
    <property type="reaction ID" value="UER00074"/>
</dbReference>
<comment type="subcellular location">
    <subcellularLocation>
        <location evidence="2">Cytoplasm</location>
    </subcellularLocation>
</comment>
<feature type="active site" evidence="2 3">
    <location>
        <position position="302"/>
    </location>
</feature>
<keyword evidence="2" id="KW-0963">Cytoplasm</keyword>
<dbReference type="NCBIfam" id="NF001209">
    <property type="entry name" value="PRK00175.1"/>
    <property type="match status" value="1"/>
</dbReference>
<dbReference type="SUPFAM" id="SSF53474">
    <property type="entry name" value="alpha/beta-Hydrolases"/>
    <property type="match status" value="1"/>
</dbReference>